<sequence length="474" mass="50472">MNSRAVITAESSNLPPNQLSAIGATPMNSRAVITAESSNLPPNQIFAIGATPMNSGAVKTAESSKIPYQIFAIGALPMNSGAVKTAESSNLVPNQLSAIGATPMNSGAVITAESSNLPPNQIFAIGATPMNSGAVITAESSNLPPNQIFAKGATPMNNFSAELVFISALTPSLSEPTSPEAVSTTPESEPVPVSDWGLKKIVEHVHRTQLLPLALVENSTILTHGTVSENELPDTIQGRKPRHITQEELCKLMKWKLTRGKFRPRLTEMVATNSEDEVKSASTSAFAALPDVPAAIQALTVLKAVGPATASAILAAGAPAKAAFMADESMAMFPGLQPIKYDLAFYKTYMKHVTQLVKQLNKEGPDIGWTAHKVELTLWTFQICRTLDTDLLDQMTTAVDKVKYSVDKVKDESVNGVEKAKNTSRKVKDSVVKEESVDGVEKAKNTSRKVKDSAKTNGKAVSGEPPKKRTKTAK</sequence>
<dbReference type="Proteomes" id="UP001164746">
    <property type="component" value="Chromosome 2"/>
</dbReference>
<feature type="region of interest" description="Disordered" evidence="1">
    <location>
        <begin position="414"/>
        <end position="474"/>
    </location>
</feature>
<feature type="compositionally biased region" description="Basic and acidic residues" evidence="1">
    <location>
        <begin position="414"/>
        <end position="454"/>
    </location>
</feature>
<accession>A0ABY7DI33</accession>
<organism evidence="2 3">
    <name type="scientific">Mya arenaria</name>
    <name type="common">Soft-shell clam</name>
    <dbReference type="NCBI Taxonomy" id="6604"/>
    <lineage>
        <taxon>Eukaryota</taxon>
        <taxon>Metazoa</taxon>
        <taxon>Spiralia</taxon>
        <taxon>Lophotrochozoa</taxon>
        <taxon>Mollusca</taxon>
        <taxon>Bivalvia</taxon>
        <taxon>Autobranchia</taxon>
        <taxon>Heteroconchia</taxon>
        <taxon>Euheterodonta</taxon>
        <taxon>Imparidentia</taxon>
        <taxon>Neoheterodontei</taxon>
        <taxon>Myida</taxon>
        <taxon>Myoidea</taxon>
        <taxon>Myidae</taxon>
        <taxon>Mya</taxon>
    </lineage>
</organism>
<protein>
    <submittedName>
        <fullName evidence="2">Uncharacterized protein</fullName>
    </submittedName>
</protein>
<dbReference type="PANTHER" id="PTHR21521">
    <property type="entry name" value="AMUN, ISOFORM A"/>
    <property type="match status" value="1"/>
</dbReference>
<evidence type="ECO:0000256" key="1">
    <source>
        <dbReference type="SAM" id="MobiDB-lite"/>
    </source>
</evidence>
<keyword evidence="3" id="KW-1185">Reference proteome</keyword>
<reference evidence="2" key="1">
    <citation type="submission" date="2022-11" db="EMBL/GenBank/DDBJ databases">
        <title>Centuries of genome instability and evolution in soft-shell clam transmissible cancer (bioRxiv).</title>
        <authorList>
            <person name="Hart S.F.M."/>
            <person name="Yonemitsu M.A."/>
            <person name="Giersch R.M."/>
            <person name="Beal B.F."/>
            <person name="Arriagada G."/>
            <person name="Davis B.W."/>
            <person name="Ostrander E.A."/>
            <person name="Goff S.P."/>
            <person name="Metzger M.J."/>
        </authorList>
    </citation>
    <scope>NUCLEOTIDE SEQUENCE</scope>
    <source>
        <strain evidence="2">MELC-2E11</strain>
        <tissue evidence="2">Siphon/mantle</tissue>
    </source>
</reference>
<proteinExistence type="predicted"/>
<evidence type="ECO:0000313" key="3">
    <source>
        <dbReference type="Proteomes" id="UP001164746"/>
    </source>
</evidence>
<name>A0ABY7DI33_MYAAR</name>
<evidence type="ECO:0000313" key="2">
    <source>
        <dbReference type="EMBL" id="WAQ96139.1"/>
    </source>
</evidence>
<dbReference type="PANTHER" id="PTHR21521:SF0">
    <property type="entry name" value="AMUN, ISOFORM A"/>
    <property type="match status" value="1"/>
</dbReference>
<gene>
    <name evidence="2" type="ORF">MAR_028829</name>
</gene>
<dbReference type="EMBL" id="CP111013">
    <property type="protein sequence ID" value="WAQ96139.1"/>
    <property type="molecule type" value="Genomic_DNA"/>
</dbReference>